<dbReference type="PANTHER" id="PTHR47017">
    <property type="entry name" value="ACYL-COA"/>
    <property type="match status" value="1"/>
</dbReference>
<dbReference type="EMBL" id="JAUYVI010000013">
    <property type="protein sequence ID" value="MDQ7251580.1"/>
    <property type="molecule type" value="Genomic_DNA"/>
</dbReference>
<dbReference type="RefSeq" id="WP_379962081.1">
    <property type="nucleotide sequence ID" value="NZ_JAUYVI010000013.1"/>
</dbReference>
<dbReference type="SUPFAM" id="SSF55729">
    <property type="entry name" value="Acyl-CoA N-acyltransferases (Nat)"/>
    <property type="match status" value="1"/>
</dbReference>
<dbReference type="PANTHER" id="PTHR47017:SF1">
    <property type="entry name" value="ACYL-COA"/>
    <property type="match status" value="1"/>
</dbReference>
<accession>A0ABU0YWQ0</accession>
<dbReference type="Pfam" id="PF04339">
    <property type="entry name" value="FemAB_like"/>
    <property type="match status" value="1"/>
</dbReference>
<organism evidence="1 2">
    <name type="scientific">Dongia sedimenti</name>
    <dbReference type="NCBI Taxonomy" id="3064282"/>
    <lineage>
        <taxon>Bacteria</taxon>
        <taxon>Pseudomonadati</taxon>
        <taxon>Pseudomonadota</taxon>
        <taxon>Alphaproteobacteria</taxon>
        <taxon>Rhodospirillales</taxon>
        <taxon>Dongiaceae</taxon>
        <taxon>Dongia</taxon>
    </lineage>
</organism>
<dbReference type="Gene3D" id="3.40.630.30">
    <property type="match status" value="1"/>
</dbReference>
<evidence type="ECO:0000313" key="2">
    <source>
        <dbReference type="Proteomes" id="UP001230156"/>
    </source>
</evidence>
<dbReference type="InterPro" id="IPR016181">
    <property type="entry name" value="Acyl_CoA_acyltransferase"/>
</dbReference>
<reference evidence="2" key="1">
    <citation type="submission" date="2023-08" db="EMBL/GenBank/DDBJ databases">
        <title>Rhodospirillaceae gen. nov., a novel taxon isolated from the Yangtze River Yuezi River estuary sludge.</title>
        <authorList>
            <person name="Ruan L."/>
        </authorList>
    </citation>
    <scope>NUCLEOTIDE SEQUENCE [LARGE SCALE GENOMIC DNA]</scope>
    <source>
        <strain evidence="2">R-7</strain>
    </source>
</reference>
<comment type="caution">
    <text evidence="1">The sequence shown here is derived from an EMBL/GenBank/DDBJ whole genome shotgun (WGS) entry which is preliminary data.</text>
</comment>
<keyword evidence="2" id="KW-1185">Reference proteome</keyword>
<dbReference type="InterPro" id="IPR007434">
    <property type="entry name" value="FemAB-like"/>
</dbReference>
<protein>
    <submittedName>
        <fullName evidence="1">GNAT family N-acetyltransferase</fullName>
    </submittedName>
</protein>
<name>A0ABU0YWQ0_9PROT</name>
<gene>
    <name evidence="1" type="ORF">Q8A70_28090</name>
</gene>
<proteinExistence type="predicted"/>
<evidence type="ECO:0000313" key="1">
    <source>
        <dbReference type="EMBL" id="MDQ7251580.1"/>
    </source>
</evidence>
<sequence>MHAPQSPRPLTANVIDRIDAVSAGDWDACAGPDNPFLRHAFLKALEDSGSVGRKTGWLPQHLALADESGVLQAAAPMYVKGHSQGEYIFDHGWADAYERAGGQYYPKLQVAVPFTPVPGPRLLTRGGDADVRQALIGALRSVAEQSQLSSLHVTFCTEEEAALLREAGFLHRIGVQYHFDNPGYGSFDDFLGALSSRKRKSIRKEREATKAYGLTIRALSGTEIERKHWDAFFAFYMDTGNRKWGRPYLTRRFFDLLGSTMPENVVLMFAEKDGEPVAGALNLKGTDCLYGRNWGCLDEFKFLHFELCYYQAIDYAIAHGLKRVEAGAQGEHKIQRGYLPVATHSAHWIAERSFKAAVADFLERERRVIQQEIAGLAEFSPFRKADC</sequence>
<dbReference type="Proteomes" id="UP001230156">
    <property type="component" value="Unassembled WGS sequence"/>
</dbReference>